<dbReference type="Gene3D" id="1.10.1660.10">
    <property type="match status" value="1"/>
</dbReference>
<keyword evidence="1" id="KW-0238">DNA-binding</keyword>
<evidence type="ECO:0000259" key="2">
    <source>
        <dbReference type="PROSITE" id="PS50937"/>
    </source>
</evidence>
<feature type="domain" description="HTH merR-type" evidence="2">
    <location>
        <begin position="3"/>
        <end position="72"/>
    </location>
</feature>
<proteinExistence type="predicted"/>
<name>A0A6J4TUD6_9ACTN</name>
<dbReference type="InterPro" id="IPR019278">
    <property type="entry name" value="DICT_dom"/>
</dbReference>
<protein>
    <recommendedName>
        <fullName evidence="2">HTH merR-type domain-containing protein</fullName>
    </recommendedName>
</protein>
<dbReference type="GO" id="GO:0003677">
    <property type="term" value="F:DNA binding"/>
    <property type="evidence" value="ECO:0007669"/>
    <property type="project" value="UniProtKB-KW"/>
</dbReference>
<dbReference type="PROSITE" id="PS50937">
    <property type="entry name" value="HTH_MERR_2"/>
    <property type="match status" value="1"/>
</dbReference>
<evidence type="ECO:0000256" key="1">
    <source>
        <dbReference type="ARBA" id="ARBA00023125"/>
    </source>
</evidence>
<dbReference type="AlphaFoldDB" id="A0A6J4TUD6"/>
<gene>
    <name evidence="3" type="ORF">AVDCRST_MAG30-3811</name>
</gene>
<accession>A0A6J4TUD6</accession>
<evidence type="ECO:0000313" key="3">
    <source>
        <dbReference type="EMBL" id="CAA9531366.1"/>
    </source>
</evidence>
<dbReference type="InterPro" id="IPR047057">
    <property type="entry name" value="MerR_fam"/>
</dbReference>
<dbReference type="PANTHER" id="PTHR30204:SF97">
    <property type="entry name" value="MERR FAMILY REGULATORY PROTEIN"/>
    <property type="match status" value="1"/>
</dbReference>
<organism evidence="3">
    <name type="scientific">uncultured Solirubrobacteraceae bacterium</name>
    <dbReference type="NCBI Taxonomy" id="1162706"/>
    <lineage>
        <taxon>Bacteria</taxon>
        <taxon>Bacillati</taxon>
        <taxon>Actinomycetota</taxon>
        <taxon>Thermoleophilia</taxon>
        <taxon>Solirubrobacterales</taxon>
        <taxon>Solirubrobacteraceae</taxon>
        <taxon>environmental samples</taxon>
    </lineage>
</organism>
<dbReference type="InterPro" id="IPR009061">
    <property type="entry name" value="DNA-bd_dom_put_sf"/>
</dbReference>
<dbReference type="InterPro" id="IPR000551">
    <property type="entry name" value="MerR-type_HTH_dom"/>
</dbReference>
<dbReference type="GO" id="GO:0003700">
    <property type="term" value="F:DNA-binding transcription factor activity"/>
    <property type="evidence" value="ECO:0007669"/>
    <property type="project" value="InterPro"/>
</dbReference>
<dbReference type="SUPFAM" id="SSF46955">
    <property type="entry name" value="Putative DNA-binding domain"/>
    <property type="match status" value="1"/>
</dbReference>
<dbReference type="Pfam" id="PF10069">
    <property type="entry name" value="DICT"/>
    <property type="match status" value="1"/>
</dbReference>
<dbReference type="PANTHER" id="PTHR30204">
    <property type="entry name" value="REDOX-CYCLING DRUG-SENSING TRANSCRIPTIONAL ACTIVATOR SOXR"/>
    <property type="match status" value="1"/>
</dbReference>
<dbReference type="EMBL" id="CADCVS010000503">
    <property type="protein sequence ID" value="CAA9531366.1"/>
    <property type="molecule type" value="Genomic_DNA"/>
</dbReference>
<sequence length="280" mass="30544">MKGLAIKDVAERTGIAAGTIRMWEQRFGFPIPERTHSGYRRYSDDDVETLRRVLAYREGGLSVPAALERARASAGPTDRPSIYGAITATGVPVTPQLLRKKTLIAISKAIEDETIARAAGPVVVGAFQSEENYRHVEHRYKRLAQVADATIVFADFPEVRDVDGEVIEVPISMEDSVGNEWAVVVDAPGYAACLLAWEHPRSHEESDGKPDGERRFESVWTMDPQVVRRAALAGGMLAGRADPALGARIEGLLRERPLAVDTPAPGLTALCNRMIGYLEG</sequence>
<dbReference type="SMART" id="SM00422">
    <property type="entry name" value="HTH_MERR"/>
    <property type="match status" value="1"/>
</dbReference>
<dbReference type="Pfam" id="PF13411">
    <property type="entry name" value="MerR_1"/>
    <property type="match status" value="1"/>
</dbReference>
<reference evidence="3" key="1">
    <citation type="submission" date="2020-02" db="EMBL/GenBank/DDBJ databases">
        <authorList>
            <person name="Meier V. D."/>
        </authorList>
    </citation>
    <scope>NUCLEOTIDE SEQUENCE</scope>
    <source>
        <strain evidence="3">AVDCRST_MAG30</strain>
    </source>
</reference>